<keyword evidence="1" id="KW-1133">Transmembrane helix</keyword>
<keyword evidence="1" id="KW-0472">Membrane</keyword>
<evidence type="ECO:0000313" key="3">
    <source>
        <dbReference type="Proteomes" id="UP001286456"/>
    </source>
</evidence>
<name>A0AAE0II51_9PEZI</name>
<comment type="caution">
    <text evidence="2">The sequence shown here is derived from an EMBL/GenBank/DDBJ whole genome shotgun (WGS) entry which is preliminary data.</text>
</comment>
<evidence type="ECO:0000256" key="1">
    <source>
        <dbReference type="SAM" id="Phobius"/>
    </source>
</evidence>
<keyword evidence="1" id="KW-0812">Transmembrane</keyword>
<accession>A0AAE0II51</accession>
<keyword evidence="3" id="KW-1185">Reference proteome</keyword>
<feature type="transmembrane region" description="Helical" evidence="1">
    <location>
        <begin position="81"/>
        <end position="104"/>
    </location>
</feature>
<reference evidence="2" key="2">
    <citation type="submission" date="2023-06" db="EMBL/GenBank/DDBJ databases">
        <authorList>
            <consortium name="Lawrence Berkeley National Laboratory"/>
            <person name="Haridas S."/>
            <person name="Hensen N."/>
            <person name="Bonometti L."/>
            <person name="Westerberg I."/>
            <person name="Brannstrom I.O."/>
            <person name="Guillou S."/>
            <person name="Cros-Aarteil S."/>
            <person name="Calhoun S."/>
            <person name="Kuo A."/>
            <person name="Mondo S."/>
            <person name="Pangilinan J."/>
            <person name="Riley R."/>
            <person name="Labutti K."/>
            <person name="Andreopoulos B."/>
            <person name="Lipzen A."/>
            <person name="Chen C."/>
            <person name="Yanf M."/>
            <person name="Daum C."/>
            <person name="Ng V."/>
            <person name="Clum A."/>
            <person name="Steindorff A."/>
            <person name="Ohm R."/>
            <person name="Martin F."/>
            <person name="Silar P."/>
            <person name="Natvig D."/>
            <person name="Lalanne C."/>
            <person name="Gautier V."/>
            <person name="Ament-Velasquez S.L."/>
            <person name="Kruys A."/>
            <person name="Hutchinson M.I."/>
            <person name="Powell A.J."/>
            <person name="Barry K."/>
            <person name="Miller A.N."/>
            <person name="Grigoriev I.V."/>
            <person name="Debuchy R."/>
            <person name="Gladieux P."/>
            <person name="Thoren M.H."/>
            <person name="Johannesson H."/>
        </authorList>
    </citation>
    <scope>NUCLEOTIDE SEQUENCE</scope>
    <source>
        <strain evidence="2">SMH4131-1</strain>
    </source>
</reference>
<proteinExistence type="predicted"/>
<dbReference type="AlphaFoldDB" id="A0AAE0II51"/>
<protein>
    <submittedName>
        <fullName evidence="2">Uncharacterized protein</fullName>
    </submittedName>
</protein>
<evidence type="ECO:0000313" key="2">
    <source>
        <dbReference type="EMBL" id="KAK3324771.1"/>
    </source>
</evidence>
<gene>
    <name evidence="2" type="ORF">B0T19DRAFT_238701</name>
</gene>
<sequence length="143" mass="15942">MYPTCAMDSWMDRWMLMLMLTLERFGSVHEGHAHSTGLVALIEWAAVVERRAGQVAALSVDCMYACIYPLALVARVMKNPVLFCLYAYVCVCVCVCNVLSRLIFCFTVSQLGKSAVDRVSFVANKPESCKTGPVAQQYARFLI</sequence>
<dbReference type="EMBL" id="JAUEPO010000004">
    <property type="protein sequence ID" value="KAK3324771.1"/>
    <property type="molecule type" value="Genomic_DNA"/>
</dbReference>
<reference evidence="2" key="1">
    <citation type="journal article" date="2023" name="Mol. Phylogenet. Evol.">
        <title>Genome-scale phylogeny and comparative genomics of the fungal order Sordariales.</title>
        <authorList>
            <person name="Hensen N."/>
            <person name="Bonometti L."/>
            <person name="Westerberg I."/>
            <person name="Brannstrom I.O."/>
            <person name="Guillou S."/>
            <person name="Cros-Aarteil S."/>
            <person name="Calhoun S."/>
            <person name="Haridas S."/>
            <person name="Kuo A."/>
            <person name="Mondo S."/>
            <person name="Pangilinan J."/>
            <person name="Riley R."/>
            <person name="LaButti K."/>
            <person name="Andreopoulos B."/>
            <person name="Lipzen A."/>
            <person name="Chen C."/>
            <person name="Yan M."/>
            <person name="Daum C."/>
            <person name="Ng V."/>
            <person name="Clum A."/>
            <person name="Steindorff A."/>
            <person name="Ohm R.A."/>
            <person name="Martin F."/>
            <person name="Silar P."/>
            <person name="Natvig D.O."/>
            <person name="Lalanne C."/>
            <person name="Gautier V."/>
            <person name="Ament-Velasquez S.L."/>
            <person name="Kruys A."/>
            <person name="Hutchinson M.I."/>
            <person name="Powell A.J."/>
            <person name="Barry K."/>
            <person name="Miller A.N."/>
            <person name="Grigoriev I.V."/>
            <person name="Debuchy R."/>
            <person name="Gladieux P."/>
            <person name="Hiltunen Thoren M."/>
            <person name="Johannesson H."/>
        </authorList>
    </citation>
    <scope>NUCLEOTIDE SEQUENCE</scope>
    <source>
        <strain evidence="2">SMH4131-1</strain>
    </source>
</reference>
<feature type="transmembrane region" description="Helical" evidence="1">
    <location>
        <begin position="56"/>
        <end position="74"/>
    </location>
</feature>
<organism evidence="2 3">
    <name type="scientific">Cercophora scortea</name>
    <dbReference type="NCBI Taxonomy" id="314031"/>
    <lineage>
        <taxon>Eukaryota</taxon>
        <taxon>Fungi</taxon>
        <taxon>Dikarya</taxon>
        <taxon>Ascomycota</taxon>
        <taxon>Pezizomycotina</taxon>
        <taxon>Sordariomycetes</taxon>
        <taxon>Sordariomycetidae</taxon>
        <taxon>Sordariales</taxon>
        <taxon>Lasiosphaeriaceae</taxon>
        <taxon>Cercophora</taxon>
    </lineage>
</organism>
<dbReference type="Proteomes" id="UP001286456">
    <property type="component" value="Unassembled WGS sequence"/>
</dbReference>